<feature type="domain" description="HTH hxlR-type" evidence="4">
    <location>
        <begin position="30"/>
        <end position="138"/>
    </location>
</feature>
<keyword evidence="2" id="KW-0238">DNA-binding</keyword>
<evidence type="ECO:0000313" key="5">
    <source>
        <dbReference type="EMBL" id="QKF53072.1"/>
    </source>
</evidence>
<dbReference type="Pfam" id="PF01638">
    <property type="entry name" value="HxlR"/>
    <property type="match status" value="1"/>
</dbReference>
<evidence type="ECO:0000259" key="4">
    <source>
        <dbReference type="PROSITE" id="PS51118"/>
    </source>
</evidence>
<dbReference type="RefSeq" id="WP_172612260.1">
    <property type="nucleotide sequence ID" value="NZ_CP053746.1"/>
</dbReference>
<dbReference type="GO" id="GO:0003677">
    <property type="term" value="F:DNA binding"/>
    <property type="evidence" value="ECO:0007669"/>
    <property type="project" value="UniProtKB-KW"/>
</dbReference>
<keyword evidence="6" id="KW-1185">Reference proteome</keyword>
<protein>
    <submittedName>
        <fullName evidence="5">Putative HTH-type transcriptional regulator YybR</fullName>
    </submittedName>
</protein>
<dbReference type="PROSITE" id="PS51118">
    <property type="entry name" value="HTH_HXLR"/>
    <property type="match status" value="1"/>
</dbReference>
<reference evidence="6" key="1">
    <citation type="submission" date="2019-12" db="EMBL/GenBank/DDBJ databases">
        <title>Endophytic bacteria associated with Panax ginseng seedlings.</title>
        <authorList>
            <person name="Park J.M."/>
            <person name="Shin R."/>
            <person name="Jo S.H."/>
        </authorList>
    </citation>
    <scope>NUCLEOTIDE SEQUENCE [LARGE SCALE GENOMIC DNA]</scope>
    <source>
        <strain evidence="6">PgKB30</strain>
    </source>
</reference>
<evidence type="ECO:0000256" key="2">
    <source>
        <dbReference type="ARBA" id="ARBA00023125"/>
    </source>
</evidence>
<keyword evidence="1" id="KW-0805">Transcription regulation</keyword>
<dbReference type="InterPro" id="IPR036390">
    <property type="entry name" value="WH_DNA-bd_sf"/>
</dbReference>
<dbReference type="SUPFAM" id="SSF46785">
    <property type="entry name" value="Winged helix' DNA-binding domain"/>
    <property type="match status" value="1"/>
</dbReference>
<evidence type="ECO:0000313" key="6">
    <source>
        <dbReference type="Proteomes" id="UP000501989"/>
    </source>
</evidence>
<sequence>MDIGGQKVGTAVIPSGLDAQEIVRRSQDACRALSDDEDGLKRDILGHSGNRWSLGVVHALGVSSPLRHAELRRQLHGVTQRMLTHTLRQLERDGLISRRDFGEKPLRVEYALTELGMGLLVQMIPLWTWVIEQAEGFTAARERYDAQVRGAAANPVRTDPPVG</sequence>
<dbReference type="Proteomes" id="UP000501989">
    <property type="component" value="Chromosome"/>
</dbReference>
<dbReference type="InterPro" id="IPR002577">
    <property type="entry name" value="HTH_HxlR"/>
</dbReference>
<proteinExistence type="predicted"/>
<dbReference type="PANTHER" id="PTHR33204:SF39">
    <property type="entry name" value="TRANSCRIPTIONAL REGULATORY PROTEIN"/>
    <property type="match status" value="1"/>
</dbReference>
<dbReference type="InterPro" id="IPR036388">
    <property type="entry name" value="WH-like_DNA-bd_sf"/>
</dbReference>
<accession>A0A6M8MS68</accession>
<dbReference type="Gene3D" id="1.10.10.10">
    <property type="entry name" value="Winged helix-like DNA-binding domain superfamily/Winged helix DNA-binding domain"/>
    <property type="match status" value="1"/>
</dbReference>
<organism evidence="5 6">
    <name type="scientific">Pseudomonas graminis</name>
    <dbReference type="NCBI Taxonomy" id="158627"/>
    <lineage>
        <taxon>Bacteria</taxon>
        <taxon>Pseudomonadati</taxon>
        <taxon>Pseudomonadota</taxon>
        <taxon>Gammaproteobacteria</taxon>
        <taxon>Pseudomonadales</taxon>
        <taxon>Pseudomonadaceae</taxon>
        <taxon>Pseudomonas</taxon>
    </lineage>
</organism>
<evidence type="ECO:0000256" key="1">
    <source>
        <dbReference type="ARBA" id="ARBA00023015"/>
    </source>
</evidence>
<dbReference type="PANTHER" id="PTHR33204">
    <property type="entry name" value="TRANSCRIPTIONAL REGULATOR, MARR FAMILY"/>
    <property type="match status" value="1"/>
</dbReference>
<evidence type="ECO:0000256" key="3">
    <source>
        <dbReference type="ARBA" id="ARBA00023163"/>
    </source>
</evidence>
<keyword evidence="3" id="KW-0804">Transcription</keyword>
<dbReference type="KEGG" id="pgg:FX982_04064"/>
<dbReference type="AlphaFoldDB" id="A0A6M8MS68"/>
<name>A0A6M8MS68_9PSED</name>
<gene>
    <name evidence="5" type="ORF">FX982_04064</name>
</gene>
<dbReference type="EMBL" id="CP053746">
    <property type="protein sequence ID" value="QKF53072.1"/>
    <property type="molecule type" value="Genomic_DNA"/>
</dbReference>